<dbReference type="InterPro" id="IPR005321">
    <property type="entry name" value="Peptidase_S58_DmpA"/>
</dbReference>
<dbReference type="SUPFAM" id="SSF56266">
    <property type="entry name" value="DmpA/ArgJ-like"/>
    <property type="match status" value="1"/>
</dbReference>
<dbReference type="Pfam" id="PF03576">
    <property type="entry name" value="Peptidase_S58"/>
    <property type="match status" value="1"/>
</dbReference>
<dbReference type="GO" id="GO:0004177">
    <property type="term" value="F:aminopeptidase activity"/>
    <property type="evidence" value="ECO:0007669"/>
    <property type="project" value="TreeGrafter"/>
</dbReference>
<dbReference type="EMBL" id="MU253942">
    <property type="protein sequence ID" value="KAG9243918.1"/>
    <property type="molecule type" value="Genomic_DNA"/>
</dbReference>
<dbReference type="PANTHER" id="PTHR36512">
    <property type="entry name" value="D-AMINOPEPTIDASE"/>
    <property type="match status" value="1"/>
</dbReference>
<accession>A0A9P7Z2X1</accession>
<proteinExistence type="inferred from homology"/>
<protein>
    <submittedName>
        <fullName evidence="2">Peptidase family S58</fullName>
    </submittedName>
</protein>
<comment type="similarity">
    <text evidence="1">Belongs to the peptidase S58 family.</text>
</comment>
<dbReference type="PANTHER" id="PTHR36512:SF3">
    <property type="entry name" value="BLR5678 PROTEIN"/>
    <property type="match status" value="1"/>
</dbReference>
<name>A0A9P7Z2X1_9HELO</name>
<comment type="caution">
    <text evidence="2">The sequence shown here is derived from an EMBL/GenBank/DDBJ whole genome shotgun (WGS) entry which is preliminary data.</text>
</comment>
<evidence type="ECO:0000313" key="3">
    <source>
        <dbReference type="Proteomes" id="UP000887226"/>
    </source>
</evidence>
<organism evidence="2 3">
    <name type="scientific">Calycina marina</name>
    <dbReference type="NCBI Taxonomy" id="1763456"/>
    <lineage>
        <taxon>Eukaryota</taxon>
        <taxon>Fungi</taxon>
        <taxon>Dikarya</taxon>
        <taxon>Ascomycota</taxon>
        <taxon>Pezizomycotina</taxon>
        <taxon>Leotiomycetes</taxon>
        <taxon>Helotiales</taxon>
        <taxon>Pezizellaceae</taxon>
        <taxon>Calycina</taxon>
    </lineage>
</organism>
<dbReference type="Proteomes" id="UP000887226">
    <property type="component" value="Unassembled WGS sequence"/>
</dbReference>
<dbReference type="Gene3D" id="3.60.70.12">
    <property type="entry name" value="L-amino peptidase D-ALA esterase/amidase"/>
    <property type="match status" value="1"/>
</dbReference>
<gene>
    <name evidence="2" type="ORF">BJ878DRAFT_582912</name>
</gene>
<evidence type="ECO:0000313" key="2">
    <source>
        <dbReference type="EMBL" id="KAG9243918.1"/>
    </source>
</evidence>
<evidence type="ECO:0000256" key="1">
    <source>
        <dbReference type="ARBA" id="ARBA00007068"/>
    </source>
</evidence>
<reference evidence="2" key="1">
    <citation type="journal article" date="2021" name="IMA Fungus">
        <title>Genomic characterization of three marine fungi, including Emericellopsis atlantica sp. nov. with signatures of a generalist lifestyle and marine biomass degradation.</title>
        <authorList>
            <person name="Hagestad O.C."/>
            <person name="Hou L."/>
            <person name="Andersen J.H."/>
            <person name="Hansen E.H."/>
            <person name="Altermark B."/>
            <person name="Li C."/>
            <person name="Kuhnert E."/>
            <person name="Cox R.J."/>
            <person name="Crous P.W."/>
            <person name="Spatafora J.W."/>
            <person name="Lail K."/>
            <person name="Amirebrahimi M."/>
            <person name="Lipzen A."/>
            <person name="Pangilinan J."/>
            <person name="Andreopoulos W."/>
            <person name="Hayes R.D."/>
            <person name="Ng V."/>
            <person name="Grigoriev I.V."/>
            <person name="Jackson S.A."/>
            <person name="Sutton T.D.S."/>
            <person name="Dobson A.D.W."/>
            <person name="Rama T."/>
        </authorList>
    </citation>
    <scope>NUCLEOTIDE SEQUENCE</scope>
    <source>
        <strain evidence="2">TRa3180A</strain>
    </source>
</reference>
<dbReference type="AlphaFoldDB" id="A0A9P7Z2X1"/>
<keyword evidence="3" id="KW-1185">Reference proteome</keyword>
<sequence>MRHLLTLNNPATIAPPPTPRARVHDALPKLYLGSFPPDRRTECPSVNTIHPCYTGIFSFNGSGEMTGAHWLAETGPNSSIAIISSFAFLLSMVAETYDGYLNDIAAMPILPSDMVCGIENASAKRVPEGNTLDGTAMLCHDHKGGTRSASRAVEGLVTLGGGQEKKAYTLGVLVQANYGKPANLKMAAREPELVKDGSIVIIIATNAPLHPVYVTIVKRATVRLASVGGFGSNSSGDIFLAFSTANKVPRAAARTGRPPVAKKNIDVMRNTQLEAPFKAATMHFVWPTT</sequence>
<dbReference type="InterPro" id="IPR016117">
    <property type="entry name" value="ArgJ-like_dom_sf"/>
</dbReference>
<dbReference type="OrthoDB" id="2107894at2759"/>